<sequence length="155" mass="17081">MTIAQDQPSWSWVKMSACALVDVKVERNGSLNRFDNFARIEIALKGHVLRVRYEEMPDDELGFPGVSLFTTDGQQLGSLVSDDSDSKLLEVAELECVLLQKGVHATGIVITRAPGSGRIYHRVGLFLGHTRSDESGTYVSVQRFLSAVQTVVTIE</sequence>
<keyword evidence="2" id="KW-1185">Reference proteome</keyword>
<gene>
    <name evidence="1" type="ORF">N0V91_005075</name>
</gene>
<dbReference type="AlphaFoldDB" id="A0A9W9D8T7"/>
<evidence type="ECO:0000313" key="1">
    <source>
        <dbReference type="EMBL" id="KAJ4405768.1"/>
    </source>
</evidence>
<organism evidence="1 2">
    <name type="scientific">Didymella pomorum</name>
    <dbReference type="NCBI Taxonomy" id="749634"/>
    <lineage>
        <taxon>Eukaryota</taxon>
        <taxon>Fungi</taxon>
        <taxon>Dikarya</taxon>
        <taxon>Ascomycota</taxon>
        <taxon>Pezizomycotina</taxon>
        <taxon>Dothideomycetes</taxon>
        <taxon>Pleosporomycetidae</taxon>
        <taxon>Pleosporales</taxon>
        <taxon>Pleosporineae</taxon>
        <taxon>Didymellaceae</taxon>
        <taxon>Didymella</taxon>
    </lineage>
</organism>
<evidence type="ECO:0000313" key="2">
    <source>
        <dbReference type="Proteomes" id="UP001140510"/>
    </source>
</evidence>
<accession>A0A9W9D8T7</accession>
<name>A0A9W9D8T7_9PLEO</name>
<dbReference type="OrthoDB" id="10526352at2759"/>
<dbReference type="EMBL" id="JAPEVA010000032">
    <property type="protein sequence ID" value="KAJ4405768.1"/>
    <property type="molecule type" value="Genomic_DNA"/>
</dbReference>
<protein>
    <submittedName>
        <fullName evidence="1">Uncharacterized protein</fullName>
    </submittedName>
</protein>
<reference evidence="1" key="1">
    <citation type="submission" date="2022-10" db="EMBL/GenBank/DDBJ databases">
        <title>Tapping the CABI collections for fungal endophytes: first genome assemblies for Collariella, Neodidymelliopsis, Ascochyta clinopodiicola, Didymella pomorum, Didymosphaeria variabile, Neocosmospora piperis and Neocucurbitaria cava.</title>
        <authorList>
            <person name="Hill R."/>
        </authorList>
    </citation>
    <scope>NUCLEOTIDE SEQUENCE</scope>
    <source>
        <strain evidence="1">IMI 355091</strain>
    </source>
</reference>
<comment type="caution">
    <text evidence="1">The sequence shown here is derived from an EMBL/GenBank/DDBJ whole genome shotgun (WGS) entry which is preliminary data.</text>
</comment>
<dbReference type="Proteomes" id="UP001140510">
    <property type="component" value="Unassembled WGS sequence"/>
</dbReference>
<proteinExistence type="predicted"/>